<organism evidence="1">
    <name type="scientific">marine sediment metagenome</name>
    <dbReference type="NCBI Taxonomy" id="412755"/>
    <lineage>
        <taxon>unclassified sequences</taxon>
        <taxon>metagenomes</taxon>
        <taxon>ecological metagenomes</taxon>
    </lineage>
</organism>
<comment type="caution">
    <text evidence="1">The sequence shown here is derived from an EMBL/GenBank/DDBJ whole genome shotgun (WGS) entry which is preliminary data.</text>
</comment>
<protein>
    <recommendedName>
        <fullName evidence="2">RNA polymerase sigma-70 region 4 domain-containing protein</fullName>
    </recommendedName>
</protein>
<evidence type="ECO:0000313" key="1">
    <source>
        <dbReference type="EMBL" id="KKL64208.1"/>
    </source>
</evidence>
<reference evidence="1" key="1">
    <citation type="journal article" date="2015" name="Nature">
        <title>Complex archaea that bridge the gap between prokaryotes and eukaryotes.</title>
        <authorList>
            <person name="Spang A."/>
            <person name="Saw J.H."/>
            <person name="Jorgensen S.L."/>
            <person name="Zaremba-Niedzwiedzka K."/>
            <person name="Martijn J."/>
            <person name="Lind A.E."/>
            <person name="van Eijk R."/>
            <person name="Schleper C."/>
            <person name="Guy L."/>
            <person name="Ettema T.J."/>
        </authorList>
    </citation>
    <scope>NUCLEOTIDE SEQUENCE</scope>
</reference>
<dbReference type="AlphaFoldDB" id="A0A0F9DQX1"/>
<proteinExistence type="predicted"/>
<dbReference type="EMBL" id="LAZR01027914">
    <property type="protein sequence ID" value="KKL64208.1"/>
    <property type="molecule type" value="Genomic_DNA"/>
</dbReference>
<name>A0A0F9DQX1_9ZZZZ</name>
<evidence type="ECO:0008006" key="2">
    <source>
        <dbReference type="Google" id="ProtNLM"/>
    </source>
</evidence>
<sequence length="94" mass="10399">YKAYREAIGGVAGTVERRLLKTGHDGGMAYLRFTVDLSYSEIAMLYGIRKKDVYPAVCKAIKYCVGKWDKEGKYPVYSATGEGVGGKILSPKRQ</sequence>
<gene>
    <name evidence="1" type="ORF">LCGC14_2167300</name>
</gene>
<accession>A0A0F9DQX1</accession>
<feature type="non-terminal residue" evidence="1">
    <location>
        <position position="1"/>
    </location>
</feature>